<evidence type="ECO:0000313" key="3">
    <source>
        <dbReference type="Proteomes" id="UP000176772"/>
    </source>
</evidence>
<dbReference type="EMBL" id="MHTF01000023">
    <property type="protein sequence ID" value="OHA56925.1"/>
    <property type="molecule type" value="Genomic_DNA"/>
</dbReference>
<organism evidence="2 3">
    <name type="scientific">Candidatus Veblenbacteria bacterium RIFOXYD1_FULL_43_11</name>
    <dbReference type="NCBI Taxonomy" id="1802429"/>
    <lineage>
        <taxon>Bacteria</taxon>
        <taxon>Candidatus Vebleniibacteriota</taxon>
    </lineage>
</organism>
<proteinExistence type="predicted"/>
<protein>
    <recommendedName>
        <fullName evidence="1">Transcription regulator TrmB N-terminal domain-containing protein</fullName>
    </recommendedName>
</protein>
<feature type="domain" description="Transcription regulator TrmB N-terminal" evidence="1">
    <location>
        <begin position="7"/>
        <end position="74"/>
    </location>
</feature>
<comment type="caution">
    <text evidence="2">The sequence shown here is derived from an EMBL/GenBank/DDBJ whole genome shotgun (WGS) entry which is preliminary data.</text>
</comment>
<dbReference type="InterPro" id="IPR036388">
    <property type="entry name" value="WH-like_DNA-bd_sf"/>
</dbReference>
<accession>A0A1G2Q8R6</accession>
<dbReference type="SUPFAM" id="SSF46785">
    <property type="entry name" value="Winged helix' DNA-binding domain"/>
    <property type="match status" value="1"/>
</dbReference>
<dbReference type="PANTHER" id="PTHR34293">
    <property type="entry name" value="HTH-TYPE TRANSCRIPTIONAL REGULATOR TRMBL2"/>
    <property type="match status" value="1"/>
</dbReference>
<dbReference type="InterPro" id="IPR036390">
    <property type="entry name" value="WH_DNA-bd_sf"/>
</dbReference>
<dbReference type="Proteomes" id="UP000176772">
    <property type="component" value="Unassembled WGS sequence"/>
</dbReference>
<reference evidence="2 3" key="1">
    <citation type="journal article" date="2016" name="Nat. Commun.">
        <title>Thousands of microbial genomes shed light on interconnected biogeochemical processes in an aquifer system.</title>
        <authorList>
            <person name="Anantharaman K."/>
            <person name="Brown C.T."/>
            <person name="Hug L.A."/>
            <person name="Sharon I."/>
            <person name="Castelle C.J."/>
            <person name="Probst A.J."/>
            <person name="Thomas B.C."/>
            <person name="Singh A."/>
            <person name="Wilkins M.J."/>
            <person name="Karaoz U."/>
            <person name="Brodie E.L."/>
            <person name="Williams K.H."/>
            <person name="Hubbard S.S."/>
            <person name="Banfield J.F."/>
        </authorList>
    </citation>
    <scope>NUCLEOTIDE SEQUENCE [LARGE SCALE GENOMIC DNA]</scope>
</reference>
<sequence>MEIDTLLNKLGFSDNKAKIYQAILSLGSAPASTIAQKAGIVRSTTYKILEELASDGLVEMTDQGVKKFTALHPKALITLQENKKSTLERLLPELLGIYSSPKFKPKMRFYEGEEGKKKVFEDILSLHNDIVYTFSPIEQVLSIFGKIYSRHFMEKRTKNKIWRHALRPAIDINKNTGEWEFYGSDEKLMRQVRFLPPKIKCDTLIQIYANKVAVIASKKEDYAFIIESKELAELMKQIFLWLWHTSPKP</sequence>
<dbReference type="InterPro" id="IPR051797">
    <property type="entry name" value="TrmB-like"/>
</dbReference>
<dbReference type="Pfam" id="PF01978">
    <property type="entry name" value="TrmB"/>
    <property type="match status" value="1"/>
</dbReference>
<dbReference type="InterPro" id="IPR002831">
    <property type="entry name" value="Tscrpt_reg_TrmB_N"/>
</dbReference>
<name>A0A1G2Q8R6_9BACT</name>
<dbReference type="Gene3D" id="1.10.10.10">
    <property type="entry name" value="Winged helix-like DNA-binding domain superfamily/Winged helix DNA-binding domain"/>
    <property type="match status" value="1"/>
</dbReference>
<dbReference type="AlphaFoldDB" id="A0A1G2Q8R6"/>
<evidence type="ECO:0000259" key="1">
    <source>
        <dbReference type="Pfam" id="PF01978"/>
    </source>
</evidence>
<evidence type="ECO:0000313" key="2">
    <source>
        <dbReference type="EMBL" id="OHA56925.1"/>
    </source>
</evidence>
<gene>
    <name evidence="2" type="ORF">A2588_01575</name>
</gene>
<dbReference type="PANTHER" id="PTHR34293:SF1">
    <property type="entry name" value="HTH-TYPE TRANSCRIPTIONAL REGULATOR TRMBL2"/>
    <property type="match status" value="1"/>
</dbReference>